<evidence type="ECO:0000313" key="2">
    <source>
        <dbReference type="Proteomes" id="UP000214646"/>
    </source>
</evidence>
<dbReference type="EMBL" id="NIDE01000010">
    <property type="protein sequence ID" value="OWK39517.1"/>
    <property type="molecule type" value="Genomic_DNA"/>
</dbReference>
<evidence type="ECO:0008006" key="3">
    <source>
        <dbReference type="Google" id="ProtNLM"/>
    </source>
</evidence>
<sequence>MRKRIIAASGTDQPAPADVWMNPENVARVEVSSEEPEHPIEAALLPGTGWRASRPGPQTIRLVFDGPQLIRRIRLRFVADAHTRTQEFVLRWVNTSSEPREIVRQQWNFSGSTEELEDYRVDLPGVIELELVVTPYISGGDAHASLAEMRVA</sequence>
<accession>A0A225DTR7</accession>
<proteinExistence type="predicted"/>
<keyword evidence="2" id="KW-1185">Reference proteome</keyword>
<organism evidence="1 2">
    <name type="scientific">Fimbriiglobus ruber</name>
    <dbReference type="NCBI Taxonomy" id="1908690"/>
    <lineage>
        <taxon>Bacteria</taxon>
        <taxon>Pseudomonadati</taxon>
        <taxon>Planctomycetota</taxon>
        <taxon>Planctomycetia</taxon>
        <taxon>Gemmatales</taxon>
        <taxon>Gemmataceae</taxon>
        <taxon>Fimbriiglobus</taxon>
    </lineage>
</organism>
<dbReference type="OrthoDB" id="270885at2"/>
<comment type="caution">
    <text evidence="1">The sequence shown here is derived from an EMBL/GenBank/DDBJ whole genome shotgun (WGS) entry which is preliminary data.</text>
</comment>
<gene>
    <name evidence="1" type="ORF">FRUB_06080</name>
</gene>
<dbReference type="Proteomes" id="UP000214646">
    <property type="component" value="Unassembled WGS sequence"/>
</dbReference>
<dbReference type="AlphaFoldDB" id="A0A225DTR7"/>
<dbReference type="RefSeq" id="WP_088257024.1">
    <property type="nucleotide sequence ID" value="NZ_NIDE01000010.1"/>
</dbReference>
<reference evidence="2" key="1">
    <citation type="submission" date="2017-06" db="EMBL/GenBank/DDBJ databases">
        <title>Genome analysis of Fimbriiglobus ruber SP5, the first member of the order Planctomycetales with confirmed chitinolytic capability.</title>
        <authorList>
            <person name="Ravin N.V."/>
            <person name="Rakitin A.L."/>
            <person name="Ivanova A.A."/>
            <person name="Beletsky A.V."/>
            <person name="Kulichevskaya I.S."/>
            <person name="Mardanov A.V."/>
            <person name="Dedysh S.N."/>
        </authorList>
    </citation>
    <scope>NUCLEOTIDE SEQUENCE [LARGE SCALE GENOMIC DNA]</scope>
    <source>
        <strain evidence="2">SP5</strain>
    </source>
</reference>
<dbReference type="SUPFAM" id="SSF49785">
    <property type="entry name" value="Galactose-binding domain-like"/>
    <property type="match status" value="1"/>
</dbReference>
<name>A0A225DTR7_9BACT</name>
<evidence type="ECO:0000313" key="1">
    <source>
        <dbReference type="EMBL" id="OWK39517.1"/>
    </source>
</evidence>
<dbReference type="InterPro" id="IPR008979">
    <property type="entry name" value="Galactose-bd-like_sf"/>
</dbReference>
<protein>
    <recommendedName>
        <fullName evidence="3">Carbohydrate-binding protein</fullName>
    </recommendedName>
</protein>